<dbReference type="KEGG" id="kal:KALB_2860"/>
<dbReference type="HOGENOM" id="CLU_009289_6_5_11"/>
<evidence type="ECO:0000256" key="3">
    <source>
        <dbReference type="ARBA" id="ARBA00023136"/>
    </source>
</evidence>
<dbReference type="InterPro" id="IPR036138">
    <property type="entry name" value="PBP_dimer_sf"/>
</dbReference>
<evidence type="ECO:0000256" key="4">
    <source>
        <dbReference type="SAM" id="MobiDB-lite"/>
    </source>
</evidence>
<accession>W5W4S1</accession>
<evidence type="ECO:0008006" key="9">
    <source>
        <dbReference type="Google" id="ProtNLM"/>
    </source>
</evidence>
<evidence type="ECO:0000256" key="2">
    <source>
        <dbReference type="ARBA" id="ARBA00007171"/>
    </source>
</evidence>
<dbReference type="Pfam" id="PF00905">
    <property type="entry name" value="Transpeptidase"/>
    <property type="match status" value="1"/>
</dbReference>
<dbReference type="SUPFAM" id="SSF56519">
    <property type="entry name" value="Penicillin binding protein dimerisation domain"/>
    <property type="match status" value="1"/>
</dbReference>
<dbReference type="GO" id="GO:0005886">
    <property type="term" value="C:plasma membrane"/>
    <property type="evidence" value="ECO:0007669"/>
    <property type="project" value="TreeGrafter"/>
</dbReference>
<evidence type="ECO:0000259" key="6">
    <source>
        <dbReference type="Pfam" id="PF03717"/>
    </source>
</evidence>
<dbReference type="Pfam" id="PF03717">
    <property type="entry name" value="PBP_dimer"/>
    <property type="match status" value="1"/>
</dbReference>
<name>W5W4S1_9PSEU</name>
<dbReference type="InterPro" id="IPR050515">
    <property type="entry name" value="Beta-lactam/transpept"/>
</dbReference>
<dbReference type="Gene3D" id="3.40.710.10">
    <property type="entry name" value="DD-peptidase/beta-lactamase superfamily"/>
    <property type="match status" value="1"/>
</dbReference>
<comment type="similarity">
    <text evidence="2">Belongs to the transpeptidase family.</text>
</comment>
<dbReference type="SUPFAM" id="SSF56601">
    <property type="entry name" value="beta-lactamase/transpeptidase-like"/>
    <property type="match status" value="1"/>
</dbReference>
<dbReference type="eggNOG" id="COG0768">
    <property type="taxonomic scope" value="Bacteria"/>
</dbReference>
<comment type="subcellular location">
    <subcellularLocation>
        <location evidence="1">Membrane</location>
    </subcellularLocation>
</comment>
<dbReference type="InterPro" id="IPR005311">
    <property type="entry name" value="PBP_dimer"/>
</dbReference>
<dbReference type="GO" id="GO:0008658">
    <property type="term" value="F:penicillin binding"/>
    <property type="evidence" value="ECO:0007669"/>
    <property type="project" value="InterPro"/>
</dbReference>
<dbReference type="AlphaFoldDB" id="W5W4S1"/>
<keyword evidence="8" id="KW-1185">Reference proteome</keyword>
<keyword evidence="3" id="KW-0472">Membrane</keyword>
<proteinExistence type="inferred from homology"/>
<dbReference type="PANTHER" id="PTHR30627:SF1">
    <property type="entry name" value="PEPTIDOGLYCAN D,D-TRANSPEPTIDASE FTSI"/>
    <property type="match status" value="1"/>
</dbReference>
<dbReference type="GO" id="GO:0071555">
    <property type="term" value="P:cell wall organization"/>
    <property type="evidence" value="ECO:0007669"/>
    <property type="project" value="TreeGrafter"/>
</dbReference>
<reference evidence="7 8" key="1">
    <citation type="journal article" date="2014" name="BMC Genomics">
        <title>Complete genome sequence of producer of the glycopeptide antibiotic Aculeximycin Kutzneria albida DSM 43870T, a representative of minor genus of Pseudonocardiaceae.</title>
        <authorList>
            <person name="Rebets Y."/>
            <person name="Tokovenko B."/>
            <person name="Lushchyk I."/>
            <person name="Ruckert C."/>
            <person name="Zaburannyi N."/>
            <person name="Bechthold A."/>
            <person name="Kalinowski J."/>
            <person name="Luzhetskyy A."/>
        </authorList>
    </citation>
    <scope>NUCLEOTIDE SEQUENCE [LARGE SCALE GENOMIC DNA]</scope>
    <source>
        <strain evidence="7">DSM 43870</strain>
    </source>
</reference>
<protein>
    <recommendedName>
        <fullName evidence="9">Penicillin-binding protein transpeptidase domain-containing protein</fullName>
    </recommendedName>
</protein>
<dbReference type="PANTHER" id="PTHR30627">
    <property type="entry name" value="PEPTIDOGLYCAN D,D-TRANSPEPTIDASE"/>
    <property type="match status" value="1"/>
</dbReference>
<dbReference type="InterPro" id="IPR012338">
    <property type="entry name" value="Beta-lactam/transpept-like"/>
</dbReference>
<evidence type="ECO:0000259" key="5">
    <source>
        <dbReference type="Pfam" id="PF00905"/>
    </source>
</evidence>
<feature type="domain" description="Penicillin-binding protein dimerisation" evidence="6">
    <location>
        <begin position="55"/>
        <end position="213"/>
    </location>
</feature>
<feature type="region of interest" description="Disordered" evidence="4">
    <location>
        <begin position="205"/>
        <end position="227"/>
    </location>
</feature>
<dbReference type="STRING" id="1449976.KALB_2860"/>
<feature type="domain" description="Penicillin-binding protein transpeptidase" evidence="5">
    <location>
        <begin position="297"/>
        <end position="414"/>
    </location>
</feature>
<dbReference type="EMBL" id="CP007155">
    <property type="protein sequence ID" value="AHH96228.1"/>
    <property type="molecule type" value="Genomic_DNA"/>
</dbReference>
<organism evidence="7 8">
    <name type="scientific">Kutzneria albida DSM 43870</name>
    <dbReference type="NCBI Taxonomy" id="1449976"/>
    <lineage>
        <taxon>Bacteria</taxon>
        <taxon>Bacillati</taxon>
        <taxon>Actinomycetota</taxon>
        <taxon>Actinomycetes</taxon>
        <taxon>Pseudonocardiales</taxon>
        <taxon>Pseudonocardiaceae</taxon>
        <taxon>Kutzneria</taxon>
    </lineage>
</organism>
<dbReference type="PATRIC" id="fig|1449976.3.peg.2873"/>
<evidence type="ECO:0000313" key="8">
    <source>
        <dbReference type="Proteomes" id="UP000019225"/>
    </source>
</evidence>
<gene>
    <name evidence="7" type="ORF">KALB_2860</name>
</gene>
<dbReference type="Gene3D" id="3.90.1310.10">
    <property type="entry name" value="Penicillin-binding protein 2a (Domain 2)"/>
    <property type="match status" value="1"/>
</dbReference>
<dbReference type="Proteomes" id="UP000019225">
    <property type="component" value="Chromosome"/>
</dbReference>
<evidence type="ECO:0000313" key="7">
    <source>
        <dbReference type="EMBL" id="AHH96228.1"/>
    </source>
</evidence>
<feature type="region of interest" description="Disordered" evidence="4">
    <location>
        <begin position="378"/>
        <end position="400"/>
    </location>
</feature>
<sequence>MAARVGLAPRIARSRLLLVFVLVVVAARLVQVQVVDAATLSQAAQKQRATPMTVFAQRGQITDRDGHPLAYTREARTLSMNPRQLRADWQADPEGLAALGLGRTYEEYTQRLADYVHQMVGGEGLLGAVRAELGYQVLAETADPGSAILIAKRYPVVRAEPRLERVYPNGRLAAGVVGTAIWQSGAMHGLSGIETAWDNQLRGSDGKRVVDTASGSDSLELPGTDRDDKVAVPGSGLRLTLDTDVQFQAEQAAAAGVVVLDARSAEVYALTGGLTAIEPGPVLGVVPTAGAVEYGTVTSDRMAELVDHFGAGQHTGIGLPGEQAGAVLPREQWSAATAGQVARGSGLTTTLVQLAGMYQAIANDGIRVPPRVVAAETTPDGSAVAQPRPDGVRAVSPDTARATRDQLRLPVLTGFSVSGLAGACGAGRHCGVAVLPADHPRFVLAVQSEGDPIAVLHQLAGYLVERFGIPMT</sequence>
<dbReference type="InterPro" id="IPR001460">
    <property type="entry name" value="PCN-bd_Tpept"/>
</dbReference>
<evidence type="ECO:0000256" key="1">
    <source>
        <dbReference type="ARBA" id="ARBA00004370"/>
    </source>
</evidence>